<keyword evidence="2" id="KW-1133">Transmembrane helix</keyword>
<evidence type="ECO:0008006" key="5">
    <source>
        <dbReference type="Google" id="ProtNLM"/>
    </source>
</evidence>
<dbReference type="AlphaFoldDB" id="A0A0G1PK83"/>
<reference evidence="3 4" key="1">
    <citation type="journal article" date="2015" name="Nature">
        <title>rRNA introns, odd ribosomes, and small enigmatic genomes across a large radiation of phyla.</title>
        <authorList>
            <person name="Brown C.T."/>
            <person name="Hug L.A."/>
            <person name="Thomas B.C."/>
            <person name="Sharon I."/>
            <person name="Castelle C.J."/>
            <person name="Singh A."/>
            <person name="Wilkins M.J."/>
            <person name="Williams K.H."/>
            <person name="Banfield J.F."/>
        </authorList>
    </citation>
    <scope>NUCLEOTIDE SEQUENCE [LARGE SCALE GENOMIC DNA]</scope>
</reference>
<feature type="compositionally biased region" description="Polar residues" evidence="1">
    <location>
        <begin position="70"/>
        <end position="81"/>
    </location>
</feature>
<feature type="region of interest" description="Disordered" evidence="1">
    <location>
        <begin position="1"/>
        <end position="24"/>
    </location>
</feature>
<sequence>MAKKTVRRFVDPSKVGTHRPTGSTETRVYAGMKDADWQCNSCNNGREIPATTKVCPDCGNPKDKSEGYHSPSTKRPFLTNQDMVERGIDRERQKDEICPFCGSNLTSKSEVCPNCNGNIENVYKTSRICPNCKRESNTRVCESCGVETVSKTNLSSPTTNRPAQTQKQKSSGLNPNLLYVGIGLIVVLFVVGLFMIFRPHDEIATVSANNWTCSAARQENQYNFYGDWTLPPGADLVNSYEKFHHNNQVEDGYKEVCEDKWEVVDSHEEPKTKLVCTPGEYIETIETCDEETNVCTYDDIYAPDTCEDVPDGSETVNDYGWVNRCEDKMQYKDVPVNQVWYEYNIWEWVQIDPVSTSNTDNVISCPVITETSTIRQSGNPIITCATSFVVGDKTYPYSPDCQLQFPYYNIGSSWLVTISGPSITNVQVVP</sequence>
<feature type="transmembrane region" description="Helical" evidence="2">
    <location>
        <begin position="177"/>
        <end position="197"/>
    </location>
</feature>
<evidence type="ECO:0000256" key="2">
    <source>
        <dbReference type="SAM" id="Phobius"/>
    </source>
</evidence>
<keyword evidence="2" id="KW-0812">Transmembrane</keyword>
<feature type="region of interest" description="Disordered" evidence="1">
    <location>
        <begin position="150"/>
        <end position="170"/>
    </location>
</feature>
<keyword evidence="2" id="KW-0472">Membrane</keyword>
<accession>A0A0G1PK83</accession>
<evidence type="ECO:0000313" key="3">
    <source>
        <dbReference type="EMBL" id="KKU33087.1"/>
    </source>
</evidence>
<protein>
    <recommendedName>
        <fullName evidence="5">DZANK-type domain-containing protein</fullName>
    </recommendedName>
</protein>
<evidence type="ECO:0000256" key="1">
    <source>
        <dbReference type="SAM" id="MobiDB-lite"/>
    </source>
</evidence>
<dbReference type="Proteomes" id="UP000034794">
    <property type="component" value="Unassembled WGS sequence"/>
</dbReference>
<dbReference type="EMBL" id="LCMI01000006">
    <property type="protein sequence ID" value="KKU33087.1"/>
    <property type="molecule type" value="Genomic_DNA"/>
</dbReference>
<feature type="region of interest" description="Disordered" evidence="1">
    <location>
        <begin position="62"/>
        <end position="81"/>
    </location>
</feature>
<gene>
    <name evidence="3" type="ORF">UX47_C0006G0058</name>
</gene>
<organism evidence="3 4">
    <name type="scientific">Candidatus Collierbacteria bacterium GW2011_GWA2_46_26</name>
    <dbReference type="NCBI Taxonomy" id="1618381"/>
    <lineage>
        <taxon>Bacteria</taxon>
        <taxon>Candidatus Collieribacteriota</taxon>
    </lineage>
</organism>
<name>A0A0G1PK83_9BACT</name>
<proteinExistence type="predicted"/>
<evidence type="ECO:0000313" key="4">
    <source>
        <dbReference type="Proteomes" id="UP000034794"/>
    </source>
</evidence>
<comment type="caution">
    <text evidence="3">The sequence shown here is derived from an EMBL/GenBank/DDBJ whole genome shotgun (WGS) entry which is preliminary data.</text>
</comment>